<protein>
    <submittedName>
        <fullName evidence="1">Uncharacterized protein</fullName>
    </submittedName>
</protein>
<evidence type="ECO:0000313" key="1">
    <source>
        <dbReference type="EMBL" id="KAJ9601699.1"/>
    </source>
</evidence>
<dbReference type="Proteomes" id="UP001233999">
    <property type="component" value="Unassembled WGS sequence"/>
</dbReference>
<keyword evidence="2" id="KW-1185">Reference proteome</keyword>
<feature type="non-terminal residue" evidence="1">
    <location>
        <position position="1"/>
    </location>
</feature>
<proteinExistence type="predicted"/>
<sequence length="118" mass="14195">FNINIESILSCIKYLTSLPQTQRFRIHPSRDNFYSWHFNKRIPCHSFTAIITNLIKIRSLCMINLLELSLHRFEMRRLIKLRCECYFTNLSVLRRIMMKYIMTVIGMNKLYFAITIVA</sequence>
<gene>
    <name evidence="1" type="ORF">L9F63_000090</name>
</gene>
<reference evidence="1" key="2">
    <citation type="submission" date="2023-05" db="EMBL/GenBank/DDBJ databases">
        <authorList>
            <person name="Fouks B."/>
        </authorList>
    </citation>
    <scope>NUCLEOTIDE SEQUENCE</scope>
    <source>
        <strain evidence="1">Stay&amp;Tobe</strain>
        <tissue evidence="1">Testes</tissue>
    </source>
</reference>
<dbReference type="AlphaFoldDB" id="A0AAD8AM82"/>
<comment type="caution">
    <text evidence="1">The sequence shown here is derived from an EMBL/GenBank/DDBJ whole genome shotgun (WGS) entry which is preliminary data.</text>
</comment>
<feature type="non-terminal residue" evidence="1">
    <location>
        <position position="118"/>
    </location>
</feature>
<evidence type="ECO:0000313" key="2">
    <source>
        <dbReference type="Proteomes" id="UP001233999"/>
    </source>
</evidence>
<organism evidence="1 2">
    <name type="scientific">Diploptera punctata</name>
    <name type="common">Pacific beetle cockroach</name>
    <dbReference type="NCBI Taxonomy" id="6984"/>
    <lineage>
        <taxon>Eukaryota</taxon>
        <taxon>Metazoa</taxon>
        <taxon>Ecdysozoa</taxon>
        <taxon>Arthropoda</taxon>
        <taxon>Hexapoda</taxon>
        <taxon>Insecta</taxon>
        <taxon>Pterygota</taxon>
        <taxon>Neoptera</taxon>
        <taxon>Polyneoptera</taxon>
        <taxon>Dictyoptera</taxon>
        <taxon>Blattodea</taxon>
        <taxon>Blaberoidea</taxon>
        <taxon>Blaberidae</taxon>
        <taxon>Diplopterinae</taxon>
        <taxon>Diploptera</taxon>
    </lineage>
</organism>
<dbReference type="EMBL" id="JASPKZ010000004">
    <property type="protein sequence ID" value="KAJ9601699.1"/>
    <property type="molecule type" value="Genomic_DNA"/>
</dbReference>
<name>A0AAD8AM82_DIPPU</name>
<accession>A0AAD8AM82</accession>
<reference evidence="1" key="1">
    <citation type="journal article" date="2023" name="IScience">
        <title>Live-bearing cockroach genome reveals convergent evolutionary mechanisms linked to viviparity in insects and beyond.</title>
        <authorList>
            <person name="Fouks B."/>
            <person name="Harrison M.C."/>
            <person name="Mikhailova A.A."/>
            <person name="Marchal E."/>
            <person name="English S."/>
            <person name="Carruthers M."/>
            <person name="Jennings E.C."/>
            <person name="Chiamaka E.L."/>
            <person name="Frigard R.A."/>
            <person name="Pippel M."/>
            <person name="Attardo G.M."/>
            <person name="Benoit J.B."/>
            <person name="Bornberg-Bauer E."/>
            <person name="Tobe S.S."/>
        </authorList>
    </citation>
    <scope>NUCLEOTIDE SEQUENCE</scope>
    <source>
        <strain evidence="1">Stay&amp;Tobe</strain>
    </source>
</reference>